<keyword evidence="1" id="KW-0732">Signal</keyword>
<dbReference type="EMBL" id="JAEPRB010000095">
    <property type="protein sequence ID" value="KAG2221954.1"/>
    <property type="molecule type" value="Genomic_DNA"/>
</dbReference>
<comment type="caution">
    <text evidence="2">The sequence shown here is derived from an EMBL/GenBank/DDBJ whole genome shotgun (WGS) entry which is preliminary data.</text>
</comment>
<sequence>MRLSTIVTYALAMFVATAAVRADELDDEIAKAKEKFCGGIKVTGPTKGQQFADPTKVQVTVEREPNAQAKTVNGVDVYSVVDGQPKYLGTPWKGSYNLNTKASLPVDITKVEGTQDASQYEFRVWVRNSEDGPDCTLMSQVFRAAASHSNDASYAMQSLDDNVDRGCFGIDLTKPTIGQKLKASDGPININIQHDSASPVSQYKSIELMKYTKDTEKKEAIQKTWEGKHDATELFTFKDEIKEGVTASDNEAFFYKLTGVTQHGEECEFFSHPFYYQ</sequence>
<evidence type="ECO:0000313" key="3">
    <source>
        <dbReference type="Proteomes" id="UP000646827"/>
    </source>
</evidence>
<gene>
    <name evidence="2" type="ORF">INT45_010478</name>
</gene>
<evidence type="ECO:0000256" key="1">
    <source>
        <dbReference type="SAM" id="SignalP"/>
    </source>
</evidence>
<dbReference type="AlphaFoldDB" id="A0A8H7S1Q2"/>
<feature type="chain" id="PRO_5034947929" evidence="1">
    <location>
        <begin position="23"/>
        <end position="277"/>
    </location>
</feature>
<dbReference type="OrthoDB" id="2319449at2759"/>
<accession>A0A8H7S1Q2</accession>
<organism evidence="2 3">
    <name type="scientific">Circinella minor</name>
    <dbReference type="NCBI Taxonomy" id="1195481"/>
    <lineage>
        <taxon>Eukaryota</taxon>
        <taxon>Fungi</taxon>
        <taxon>Fungi incertae sedis</taxon>
        <taxon>Mucoromycota</taxon>
        <taxon>Mucoromycotina</taxon>
        <taxon>Mucoromycetes</taxon>
        <taxon>Mucorales</taxon>
        <taxon>Lichtheimiaceae</taxon>
        <taxon>Circinella</taxon>
    </lineage>
</organism>
<feature type="signal peptide" evidence="1">
    <location>
        <begin position="1"/>
        <end position="22"/>
    </location>
</feature>
<keyword evidence="3" id="KW-1185">Reference proteome</keyword>
<reference evidence="2 3" key="1">
    <citation type="submission" date="2020-12" db="EMBL/GenBank/DDBJ databases">
        <title>Metabolic potential, ecology and presence of endohyphal bacteria is reflected in genomic diversity of Mucoromycotina.</title>
        <authorList>
            <person name="Muszewska A."/>
            <person name="Okrasinska A."/>
            <person name="Steczkiewicz K."/>
            <person name="Drgas O."/>
            <person name="Orlowska M."/>
            <person name="Perlinska-Lenart U."/>
            <person name="Aleksandrzak-Piekarczyk T."/>
            <person name="Szatraj K."/>
            <person name="Zielenkiewicz U."/>
            <person name="Pilsyk S."/>
            <person name="Malc E."/>
            <person name="Mieczkowski P."/>
            <person name="Kruszewska J.S."/>
            <person name="Biernat P."/>
            <person name="Pawlowska J."/>
        </authorList>
    </citation>
    <scope>NUCLEOTIDE SEQUENCE [LARGE SCALE GENOMIC DNA]</scope>
    <source>
        <strain evidence="2 3">CBS 142.35</strain>
    </source>
</reference>
<name>A0A8H7S1Q2_9FUNG</name>
<proteinExistence type="predicted"/>
<dbReference type="Proteomes" id="UP000646827">
    <property type="component" value="Unassembled WGS sequence"/>
</dbReference>
<protein>
    <submittedName>
        <fullName evidence="2">Uncharacterized protein</fullName>
    </submittedName>
</protein>
<evidence type="ECO:0000313" key="2">
    <source>
        <dbReference type="EMBL" id="KAG2221954.1"/>
    </source>
</evidence>